<dbReference type="PANTHER" id="PTHR11926:SF870">
    <property type="entry name" value="UDP-GLYCOSYLTRANSFERASE 75B1"/>
    <property type="match status" value="1"/>
</dbReference>
<comment type="caution">
    <text evidence="3">The sequence shown here is derived from an EMBL/GenBank/DDBJ whole genome shotgun (WGS) entry which is preliminary data.</text>
</comment>
<evidence type="ECO:0000256" key="2">
    <source>
        <dbReference type="ARBA" id="ARBA00022676"/>
    </source>
</evidence>
<dbReference type="EMBL" id="CAUOFW020000126">
    <property type="protein sequence ID" value="CAK9133719.1"/>
    <property type="molecule type" value="Genomic_DNA"/>
</dbReference>
<dbReference type="Proteomes" id="UP001642360">
    <property type="component" value="Unassembled WGS sequence"/>
</dbReference>
<keyword evidence="2" id="KW-0808">Transferase</keyword>
<evidence type="ECO:0000256" key="1">
    <source>
        <dbReference type="ARBA" id="ARBA00009995"/>
    </source>
</evidence>
<sequence length="201" mass="22707">MPPNPYSLEPAALLWIQPATVLDIYYYYFHGFFDINVENCKNPSWPIELPGLPLVKTHDLPSFVVPSNSDKFNRLQFFKEQVETVDEETKPIILVNSFDALEPEALKAIDKYNLIGIGPLIPSAFLDGKDPTDTSFGGDLFDKSNTYIQWLNSKPKSSVVYVSFGSILSLPKRQMEEIARGLLKSCTPFLWVVKAKENGEE</sequence>
<dbReference type="SUPFAM" id="SSF53756">
    <property type="entry name" value="UDP-Glycosyltransferase/glycogen phosphorylase"/>
    <property type="match status" value="1"/>
</dbReference>
<keyword evidence="4" id="KW-1185">Reference proteome</keyword>
<comment type="similarity">
    <text evidence="1">Belongs to the UDP-glycosyltransferase family.</text>
</comment>
<protein>
    <submittedName>
        <fullName evidence="3">Uncharacterized protein</fullName>
    </submittedName>
</protein>
<dbReference type="AlphaFoldDB" id="A0ABC8QSI3"/>
<name>A0ABC8QSI3_9AQUA</name>
<evidence type="ECO:0000313" key="3">
    <source>
        <dbReference type="EMBL" id="CAK9133719.1"/>
    </source>
</evidence>
<gene>
    <name evidence="3" type="ORF">ILEXP_LOCUS635</name>
</gene>
<organism evidence="3 4">
    <name type="scientific">Ilex paraguariensis</name>
    <name type="common">yerba mate</name>
    <dbReference type="NCBI Taxonomy" id="185542"/>
    <lineage>
        <taxon>Eukaryota</taxon>
        <taxon>Viridiplantae</taxon>
        <taxon>Streptophyta</taxon>
        <taxon>Embryophyta</taxon>
        <taxon>Tracheophyta</taxon>
        <taxon>Spermatophyta</taxon>
        <taxon>Magnoliopsida</taxon>
        <taxon>eudicotyledons</taxon>
        <taxon>Gunneridae</taxon>
        <taxon>Pentapetalae</taxon>
        <taxon>asterids</taxon>
        <taxon>campanulids</taxon>
        <taxon>Aquifoliales</taxon>
        <taxon>Aquifoliaceae</taxon>
        <taxon>Ilex</taxon>
    </lineage>
</organism>
<evidence type="ECO:0000313" key="4">
    <source>
        <dbReference type="Proteomes" id="UP001642360"/>
    </source>
</evidence>
<dbReference type="Gene3D" id="3.40.50.2000">
    <property type="entry name" value="Glycogen Phosphorylase B"/>
    <property type="match status" value="2"/>
</dbReference>
<accession>A0ABC8QSI3</accession>
<dbReference type="PANTHER" id="PTHR11926">
    <property type="entry name" value="GLUCOSYL/GLUCURONOSYL TRANSFERASES"/>
    <property type="match status" value="1"/>
</dbReference>
<keyword evidence="2" id="KW-0328">Glycosyltransferase</keyword>
<reference evidence="3 4" key="1">
    <citation type="submission" date="2024-02" db="EMBL/GenBank/DDBJ databases">
        <authorList>
            <person name="Vignale AGUSTIN F."/>
            <person name="Sosa J E."/>
            <person name="Modenutti C."/>
        </authorList>
    </citation>
    <scope>NUCLEOTIDE SEQUENCE [LARGE SCALE GENOMIC DNA]</scope>
</reference>
<dbReference type="GO" id="GO:0016757">
    <property type="term" value="F:glycosyltransferase activity"/>
    <property type="evidence" value="ECO:0007669"/>
    <property type="project" value="UniProtKB-KW"/>
</dbReference>
<proteinExistence type="inferred from homology"/>